<organism evidence="1 2">
    <name type="scientific">Kineococcus gynurae</name>
    <dbReference type="NCBI Taxonomy" id="452979"/>
    <lineage>
        <taxon>Bacteria</taxon>
        <taxon>Bacillati</taxon>
        <taxon>Actinomycetota</taxon>
        <taxon>Actinomycetes</taxon>
        <taxon>Kineosporiales</taxon>
        <taxon>Kineosporiaceae</taxon>
        <taxon>Kineococcus</taxon>
    </lineage>
</organism>
<gene>
    <name evidence="1" type="ORF">ACFFVI_01000</name>
</gene>
<sequence>MNDMTADVMSAVPTLSLLPVVMTAPVAVGRDAIKASTLVPSGGELRLQGVTEPVAGSVVEYGTEVPVLRRRSAISFPPAGIPFREPPV</sequence>
<dbReference type="Proteomes" id="UP001589748">
    <property type="component" value="Unassembled WGS sequence"/>
</dbReference>
<protein>
    <recommendedName>
        <fullName evidence="3">Secreted protein</fullName>
    </recommendedName>
</protein>
<accession>A0ABV5LN51</accession>
<comment type="caution">
    <text evidence="1">The sequence shown here is derived from an EMBL/GenBank/DDBJ whole genome shotgun (WGS) entry which is preliminary data.</text>
</comment>
<evidence type="ECO:0008006" key="3">
    <source>
        <dbReference type="Google" id="ProtNLM"/>
    </source>
</evidence>
<dbReference type="EMBL" id="JBHMDM010000001">
    <property type="protein sequence ID" value="MFB9375534.1"/>
    <property type="molecule type" value="Genomic_DNA"/>
</dbReference>
<reference evidence="1 2" key="1">
    <citation type="submission" date="2024-09" db="EMBL/GenBank/DDBJ databases">
        <authorList>
            <person name="Sun Q."/>
            <person name="Mori K."/>
        </authorList>
    </citation>
    <scope>NUCLEOTIDE SEQUENCE [LARGE SCALE GENOMIC DNA]</scope>
    <source>
        <strain evidence="1 2">TISTR 1856</strain>
    </source>
</reference>
<proteinExistence type="predicted"/>
<dbReference type="RefSeq" id="WP_380136176.1">
    <property type="nucleotide sequence ID" value="NZ_JBHLUI010000006.1"/>
</dbReference>
<evidence type="ECO:0000313" key="1">
    <source>
        <dbReference type="EMBL" id="MFB9375534.1"/>
    </source>
</evidence>
<evidence type="ECO:0000313" key="2">
    <source>
        <dbReference type="Proteomes" id="UP001589748"/>
    </source>
</evidence>
<keyword evidence="2" id="KW-1185">Reference proteome</keyword>
<name>A0ABV5LN51_9ACTN</name>